<dbReference type="PATRIC" id="fig|61647.13.peg.4966"/>
<keyword evidence="6 12" id="KW-1003">Cell membrane</keyword>
<dbReference type="STRING" id="61647.LG71_19425"/>
<keyword evidence="10" id="KW-1133">Transmembrane helix</keyword>
<dbReference type="PANTHER" id="PTHR30070:SF1">
    <property type="entry name" value="CYTOCHROME C BIOGENESIS B-RELATED"/>
    <property type="match status" value="1"/>
</dbReference>
<organism evidence="13 14">
    <name type="scientific">Pluralibacter gergoviae</name>
    <name type="common">Enterobacter gergoviae</name>
    <dbReference type="NCBI Taxonomy" id="61647"/>
    <lineage>
        <taxon>Bacteria</taxon>
        <taxon>Pseudomonadati</taxon>
        <taxon>Pseudomonadota</taxon>
        <taxon>Gammaproteobacteria</taxon>
        <taxon>Enterobacterales</taxon>
        <taxon>Enterobacteriaceae</taxon>
        <taxon>Pluralibacter</taxon>
    </lineage>
</organism>
<dbReference type="GO" id="GO:0005886">
    <property type="term" value="C:plasma membrane"/>
    <property type="evidence" value="ECO:0007669"/>
    <property type="project" value="UniProtKB-SubCell"/>
</dbReference>
<comment type="caution">
    <text evidence="13">The sequence shown here is derived from an EMBL/GenBank/DDBJ whole genome shotgun (WGS) entry which is preliminary data.</text>
</comment>
<dbReference type="GO" id="GO:0017004">
    <property type="term" value="P:cytochrome complex assembly"/>
    <property type="evidence" value="ECO:0007669"/>
    <property type="project" value="UniProtKB-KW"/>
</dbReference>
<dbReference type="Proteomes" id="UP000036196">
    <property type="component" value="Unassembled WGS sequence"/>
</dbReference>
<evidence type="ECO:0000256" key="12">
    <source>
        <dbReference type="PIRNR" id="PIRNR002764"/>
    </source>
</evidence>
<evidence type="ECO:0000256" key="6">
    <source>
        <dbReference type="ARBA" id="ARBA00022475"/>
    </source>
</evidence>
<dbReference type="RefSeq" id="WP_045287966.1">
    <property type="nucleotide sequence ID" value="NZ_JAYKLB010000021.1"/>
</dbReference>
<dbReference type="Pfam" id="PF03379">
    <property type="entry name" value="CcmB"/>
    <property type="match status" value="1"/>
</dbReference>
<evidence type="ECO:0000256" key="8">
    <source>
        <dbReference type="ARBA" id="ARBA00022692"/>
    </source>
</evidence>
<evidence type="ECO:0000256" key="2">
    <source>
        <dbReference type="ARBA" id="ARBA00004429"/>
    </source>
</evidence>
<keyword evidence="7 12" id="KW-0997">Cell inner membrane</keyword>
<evidence type="ECO:0000313" key="14">
    <source>
        <dbReference type="Proteomes" id="UP000036196"/>
    </source>
</evidence>
<evidence type="ECO:0000256" key="9">
    <source>
        <dbReference type="ARBA" id="ARBA00022748"/>
    </source>
</evidence>
<evidence type="ECO:0000256" key="1">
    <source>
        <dbReference type="ARBA" id="ARBA00002442"/>
    </source>
</evidence>
<sequence>MLKAIFYRDLRLAVRNSAEIFNPLWFFLIIITLFPLGIGPEPQTLTRIMPGIVWVAALLASLLSMDRLFRDDYLDGTLEQMMLMPVPLPGVVLSKVAAHWAVTGLPLLLISPLAALLFGLSWHGWQTLALTLLLGTPTLSFLGAIGVGLTVGLRRGGVLLSLLVLPLTIPLLIFATAAVDAAQMQLPVDGYMAILGAFLTGCATLSPFATAAALRISVQ</sequence>
<keyword evidence="8" id="KW-0812">Transmembrane</keyword>
<dbReference type="eggNOG" id="COG2386">
    <property type="taxonomic scope" value="Bacteria"/>
</dbReference>
<comment type="similarity">
    <text evidence="3 12">Belongs to the CcmB/CycW/HelB family.</text>
</comment>
<evidence type="ECO:0000256" key="10">
    <source>
        <dbReference type="ARBA" id="ARBA00022989"/>
    </source>
</evidence>
<evidence type="ECO:0000256" key="3">
    <source>
        <dbReference type="ARBA" id="ARBA00010544"/>
    </source>
</evidence>
<keyword evidence="14" id="KW-1185">Reference proteome</keyword>
<proteinExistence type="inferred from homology"/>
<keyword evidence="11 12" id="KW-0472">Membrane</keyword>
<comment type="function">
    <text evidence="1 12">Required for the export of heme to the periplasm for the biogenesis of c-type cytochromes.</text>
</comment>
<dbReference type="PRINTS" id="PR01414">
    <property type="entry name" value="CCMBBIOGNSIS"/>
</dbReference>
<dbReference type="NCBIfam" id="TIGR01190">
    <property type="entry name" value="ccmB"/>
    <property type="match status" value="1"/>
</dbReference>
<gene>
    <name evidence="13" type="ORF">ABW06_20390</name>
</gene>
<reference evidence="13 14" key="1">
    <citation type="submission" date="2015-05" db="EMBL/GenBank/DDBJ databases">
        <title>Genome sequences of Pluralibacter gergoviae.</title>
        <authorList>
            <person name="Greninger A.L."/>
            <person name="Miller S."/>
        </authorList>
    </citation>
    <scope>NUCLEOTIDE SEQUENCE [LARGE SCALE GENOMIC DNA]</scope>
    <source>
        <strain evidence="13 14">JS81F13</strain>
    </source>
</reference>
<dbReference type="GO" id="GO:1903607">
    <property type="term" value="P:cytochrome c biosynthetic process"/>
    <property type="evidence" value="ECO:0007669"/>
    <property type="project" value="TreeGrafter"/>
</dbReference>
<evidence type="ECO:0000256" key="7">
    <source>
        <dbReference type="ARBA" id="ARBA00022519"/>
    </source>
</evidence>
<evidence type="ECO:0000256" key="11">
    <source>
        <dbReference type="ARBA" id="ARBA00023136"/>
    </source>
</evidence>
<dbReference type="InterPro" id="IPR003544">
    <property type="entry name" value="Cyt_c_biogenesis_CcmB"/>
</dbReference>
<keyword evidence="9 12" id="KW-0201">Cytochrome c-type biogenesis</keyword>
<keyword evidence="5 12" id="KW-0813">Transport</keyword>
<dbReference type="PIRSF" id="PIRSF002764">
    <property type="entry name" value="CcmB"/>
    <property type="match status" value="1"/>
</dbReference>
<name>A0A0F0VX04_PLUGE</name>
<dbReference type="EMBL" id="LDZF01000026">
    <property type="protein sequence ID" value="KMK11682.1"/>
    <property type="molecule type" value="Genomic_DNA"/>
</dbReference>
<accession>A0A0F0VX04</accession>
<evidence type="ECO:0000256" key="5">
    <source>
        <dbReference type="ARBA" id="ARBA00022448"/>
    </source>
</evidence>
<dbReference type="InterPro" id="IPR026031">
    <property type="entry name" value="Cyt_c_CcmB_bac"/>
</dbReference>
<protein>
    <recommendedName>
        <fullName evidence="4 12">Heme exporter protein B</fullName>
    </recommendedName>
</protein>
<dbReference type="GO" id="GO:0015232">
    <property type="term" value="F:heme transmembrane transporter activity"/>
    <property type="evidence" value="ECO:0007669"/>
    <property type="project" value="InterPro"/>
</dbReference>
<comment type="subcellular location">
    <subcellularLocation>
        <location evidence="2">Cell inner membrane</location>
        <topology evidence="2">Multi-pass membrane protein</topology>
    </subcellularLocation>
</comment>
<dbReference type="AlphaFoldDB" id="A0A0F0VX04"/>
<evidence type="ECO:0000313" key="13">
    <source>
        <dbReference type="EMBL" id="KMK11682.1"/>
    </source>
</evidence>
<dbReference type="PANTHER" id="PTHR30070">
    <property type="entry name" value="HEME EXPORTER PROTEIN B"/>
    <property type="match status" value="1"/>
</dbReference>
<evidence type="ECO:0000256" key="4">
    <source>
        <dbReference type="ARBA" id="ARBA00016452"/>
    </source>
</evidence>